<dbReference type="AlphaFoldDB" id="A0AAD7VHW3"/>
<evidence type="ECO:0000313" key="3">
    <source>
        <dbReference type="Proteomes" id="UP001163823"/>
    </source>
</evidence>
<protein>
    <submittedName>
        <fullName evidence="2">Uncharacterized protein</fullName>
    </submittedName>
</protein>
<keyword evidence="3" id="KW-1185">Reference proteome</keyword>
<gene>
    <name evidence="2" type="ORF">O6P43_006061</name>
</gene>
<dbReference type="KEGG" id="qsa:O6P43_006061"/>
<proteinExistence type="predicted"/>
<dbReference type="Proteomes" id="UP001163823">
    <property type="component" value="Chromosome 3"/>
</dbReference>
<comment type="caution">
    <text evidence="2">The sequence shown here is derived from an EMBL/GenBank/DDBJ whole genome shotgun (WGS) entry which is preliminary data.</text>
</comment>
<name>A0AAD7VHW3_QUISA</name>
<feature type="chain" id="PRO_5042211596" evidence="1">
    <location>
        <begin position="19"/>
        <end position="71"/>
    </location>
</feature>
<accession>A0AAD7VHW3</accession>
<evidence type="ECO:0000313" key="2">
    <source>
        <dbReference type="EMBL" id="KAJ7976254.1"/>
    </source>
</evidence>
<keyword evidence="1" id="KW-0732">Signal</keyword>
<dbReference type="EMBL" id="JARAOO010000003">
    <property type="protein sequence ID" value="KAJ7976254.1"/>
    <property type="molecule type" value="Genomic_DNA"/>
</dbReference>
<reference evidence="2" key="1">
    <citation type="journal article" date="2023" name="Science">
        <title>Elucidation of the pathway for biosynthesis of saponin adjuvants from the soapbark tree.</title>
        <authorList>
            <person name="Reed J."/>
            <person name="Orme A."/>
            <person name="El-Demerdash A."/>
            <person name="Owen C."/>
            <person name="Martin L.B.B."/>
            <person name="Misra R.C."/>
            <person name="Kikuchi S."/>
            <person name="Rejzek M."/>
            <person name="Martin A.C."/>
            <person name="Harkess A."/>
            <person name="Leebens-Mack J."/>
            <person name="Louveau T."/>
            <person name="Stephenson M.J."/>
            <person name="Osbourn A."/>
        </authorList>
    </citation>
    <scope>NUCLEOTIDE SEQUENCE</scope>
    <source>
        <strain evidence="2">S10</strain>
    </source>
</reference>
<evidence type="ECO:0000256" key="1">
    <source>
        <dbReference type="SAM" id="SignalP"/>
    </source>
</evidence>
<organism evidence="2 3">
    <name type="scientific">Quillaja saponaria</name>
    <name type="common">Soap bark tree</name>
    <dbReference type="NCBI Taxonomy" id="32244"/>
    <lineage>
        <taxon>Eukaryota</taxon>
        <taxon>Viridiplantae</taxon>
        <taxon>Streptophyta</taxon>
        <taxon>Embryophyta</taxon>
        <taxon>Tracheophyta</taxon>
        <taxon>Spermatophyta</taxon>
        <taxon>Magnoliopsida</taxon>
        <taxon>eudicotyledons</taxon>
        <taxon>Gunneridae</taxon>
        <taxon>Pentapetalae</taxon>
        <taxon>rosids</taxon>
        <taxon>fabids</taxon>
        <taxon>Fabales</taxon>
        <taxon>Quillajaceae</taxon>
        <taxon>Quillaja</taxon>
    </lineage>
</organism>
<sequence>MVIYELWLMLVSSGCVVCSLSSWDSPLFVDIFLVARLQHITWTSSLPADGVWQVYGINGAELLGYVVLVVI</sequence>
<feature type="signal peptide" evidence="1">
    <location>
        <begin position="1"/>
        <end position="18"/>
    </location>
</feature>